<feature type="compositionally biased region" description="Polar residues" evidence="8">
    <location>
        <begin position="1529"/>
        <end position="1542"/>
    </location>
</feature>
<feature type="transmembrane region" description="Helical" evidence="9">
    <location>
        <begin position="143"/>
        <end position="163"/>
    </location>
</feature>
<evidence type="ECO:0000256" key="3">
    <source>
        <dbReference type="ARBA" id="ARBA00022741"/>
    </source>
</evidence>
<evidence type="ECO:0000256" key="6">
    <source>
        <dbReference type="ARBA" id="ARBA00023239"/>
    </source>
</evidence>
<sequence>MISPVLTRSHNQLFENDDAPFDVTDPVSTFSPSFFSDYIHYLTKSTKIPKTVHNIIFFYLLFQILAVSYVPKIVDFWDFNPYLKHLFNIILYVSLIKPAPYNSESFDPIFITLIVIIFLEVVISLSVRFYFDKHRYAPKIWCYCSRYISIITSTIFFPLSTSFCAEYLNATFSKSKNDVSEAMAFLVLIVQLLTLVRSAGFLTLVHHTIPYSEMIFKVHRPFSVTRVYLSLVLCVFVEDSLTITKHNYPLIHILLFLVMLINFLLDLMAADWANETELKWLTSITFASSITSLIFIIDSFLKDSKFHDCIIWATFGADFFIIIIVPYITDAISSNACKRLSELDYAAKVSSSSRAVRDHYIGFRCGQKDVLKCTHINDLLNRFPNDLRLYILCARLNLVLKNVPISLEDIAIHFQQQNGFAPLRTHLYLSLFRLSEPILEEEIYKYRQDTAALLNLFTHLFGAAQTVYDVIIDEIPVILPKVLSTYDNYYRKTLQHLFFFVQMYPSSPDTKLFIDLFAVLFPDSPVVKELRSWQTNREECVKINLALFPDLLYAMVETPEIFRTFSSLPDGKQLSLPKIPPLLNKPSSKHRVNSGPYHYKMSRWYFILFLAFTLIFPIITTPLLFAQNNRYLHQVNLLIKGHSLIWQLTRAEAFMYPLYYYDSPTSSLWPSPSQYYRFKDQMLAKLRELQLNLTEFSYSTGNDYGDYDKKLLVKVMDFMNKNDIPSFFYNGTSTLYQEFLAFTYIALDLAAANQIYLPVPKRDFTSYDAMKLFVLIRKMLEHDIDIFSKFLSTLDVNVETFLSPKAYLITSLVTLCVSFVIVIWSYISASSNFDLFFMTLRDTSKLIIQQMKQYLRLCISTLMSKYKDHPNRNKKNKKKMKKNSDDDSIKKKKYSPVLVLLMFYVPTVLSFCFLIIFVVLQYLFYNCYNKQCLRMKELYSDYSVGFNGFSTSVTETVLMAQINNASEYQEEELKRSVQSIFDNFVVKTWDHNDDGTSFCPLCTTREIYVLYIPYGITYEKVIFNFIVDLSLVNSISTESPYYADRFISSIRSYYFSIDQTLVGFARRFLDLCANYYNNTKIAQVAVYVLYILLAIGLIIFLIVQISYSDKAFYHIVRLITRFPDSSLAPDTLKILKEKNWQFKAKSFTFDSAFYDVILEALPDAAIVVDQAHTILFFNISAKLIIHTEDAIGKNIFSVMKMNLVSEEENGDFVPFNDIINNYVFGSRDNAVNMELCGMYEDQNQKYWFSFSILPLFNEERRNMANQSGSHRFALIFRDVGDEKRQQSLVQDETKKHLSIIYQILPTQIAERLLVEQKSISMTVQKVAISFCDIVSFTPWCGSQTPESVVNTLNHMFNLFDEKINQYPTMTKIKCIGDCYMSSAGIFSEGVPPSVFGTEMVCFGLDMVSSILVLNQNLGTSLRVRVGAALGGPISAGVMGIHKPVFDIWGDAVNEANGLESSGVPMNVHINQPLYDVIRKELFEINPKGDGTYLVIRKLPTINNDTLSNLPTPKNTRANSSTNRGHKRLNSNPSNKKANQPHSSPAIPKMTLPNTAPPPREKPPVSSLLAQEQEQDQEQENENENENEKEKLKKDSKSQKTDSYQSSNESIVDIDEVSD</sequence>
<feature type="transmembrane region" description="Helical" evidence="9">
    <location>
        <begin position="109"/>
        <end position="131"/>
    </location>
</feature>
<dbReference type="InterPro" id="IPR001054">
    <property type="entry name" value="A/G_cyclase"/>
</dbReference>
<feature type="compositionally biased region" description="Acidic residues" evidence="8">
    <location>
        <begin position="1572"/>
        <end position="1584"/>
    </location>
</feature>
<dbReference type="PANTHER" id="PTHR11920">
    <property type="entry name" value="GUANYLYL CYCLASE"/>
    <property type="match status" value="1"/>
</dbReference>
<comment type="subcellular location">
    <subcellularLocation>
        <location evidence="1">Membrane</location>
    </subcellularLocation>
</comment>
<dbReference type="CDD" id="cd07302">
    <property type="entry name" value="CHD"/>
    <property type="match status" value="1"/>
</dbReference>
<feature type="compositionally biased region" description="Polar residues" evidence="8">
    <location>
        <begin position="1503"/>
        <end position="1522"/>
    </location>
</feature>
<feature type="compositionally biased region" description="Basic residues" evidence="8">
    <location>
        <begin position="872"/>
        <end position="881"/>
    </location>
</feature>
<feature type="transmembrane region" description="Helical" evidence="9">
    <location>
        <begin position="604"/>
        <end position="625"/>
    </location>
</feature>
<name>A0ABR2KUN7_9EUKA</name>
<feature type="transmembrane region" description="Helical" evidence="9">
    <location>
        <begin position="806"/>
        <end position="827"/>
    </location>
</feature>
<dbReference type="SUPFAM" id="SSF55073">
    <property type="entry name" value="Nucleotide cyclase"/>
    <property type="match status" value="1"/>
</dbReference>
<feature type="transmembrane region" description="Helical" evidence="9">
    <location>
        <begin position="250"/>
        <end position="268"/>
    </location>
</feature>
<feature type="compositionally biased region" description="Basic and acidic residues" evidence="8">
    <location>
        <begin position="1585"/>
        <end position="1599"/>
    </location>
</feature>
<evidence type="ECO:0000256" key="1">
    <source>
        <dbReference type="ARBA" id="ARBA00004370"/>
    </source>
</evidence>
<proteinExistence type="inferred from homology"/>
<feature type="region of interest" description="Disordered" evidence="8">
    <location>
        <begin position="1503"/>
        <end position="1618"/>
    </location>
</feature>
<feature type="compositionally biased region" description="Polar residues" evidence="8">
    <location>
        <begin position="1600"/>
        <end position="1609"/>
    </location>
</feature>
<dbReference type="Gene3D" id="3.30.450.20">
    <property type="entry name" value="PAS domain"/>
    <property type="match status" value="1"/>
</dbReference>
<evidence type="ECO:0000256" key="9">
    <source>
        <dbReference type="SAM" id="Phobius"/>
    </source>
</evidence>
<reference evidence="11 12" key="1">
    <citation type="submission" date="2024-04" db="EMBL/GenBank/DDBJ databases">
        <title>Tritrichomonas musculus Genome.</title>
        <authorList>
            <person name="Alves-Ferreira E."/>
            <person name="Grigg M."/>
            <person name="Lorenzi H."/>
            <person name="Galac M."/>
        </authorList>
    </citation>
    <scope>NUCLEOTIDE SEQUENCE [LARGE SCALE GENOMIC DNA]</scope>
    <source>
        <strain evidence="11 12">EAF2021</strain>
    </source>
</reference>
<feature type="domain" description="Guanylate cyclase" evidence="10">
    <location>
        <begin position="1327"/>
        <end position="1459"/>
    </location>
</feature>
<feature type="transmembrane region" description="Helical" evidence="9">
    <location>
        <begin position="183"/>
        <end position="205"/>
    </location>
</feature>
<dbReference type="InterPro" id="IPR018297">
    <property type="entry name" value="A/G_cyclase_CS"/>
</dbReference>
<gene>
    <name evidence="11" type="ORF">M9Y10_023288</name>
</gene>
<dbReference type="PROSITE" id="PS50125">
    <property type="entry name" value="GUANYLATE_CYCLASE_2"/>
    <property type="match status" value="1"/>
</dbReference>
<feature type="transmembrane region" description="Helical" evidence="9">
    <location>
        <begin position="280"/>
        <end position="297"/>
    </location>
</feature>
<feature type="transmembrane region" description="Helical" evidence="9">
    <location>
        <begin position="901"/>
        <end position="925"/>
    </location>
</feature>
<feature type="transmembrane region" description="Helical" evidence="9">
    <location>
        <begin position="1084"/>
        <end position="1107"/>
    </location>
</feature>
<keyword evidence="3" id="KW-0547">Nucleotide-binding</keyword>
<keyword evidence="2 9" id="KW-0812">Transmembrane</keyword>
<evidence type="ECO:0000256" key="7">
    <source>
        <dbReference type="RuleBase" id="RU000405"/>
    </source>
</evidence>
<accession>A0ABR2KUN7</accession>
<dbReference type="InterPro" id="IPR050401">
    <property type="entry name" value="Cyclic_nucleotide_synthase"/>
</dbReference>
<dbReference type="PANTHER" id="PTHR11920:SF335">
    <property type="entry name" value="GUANYLATE CYCLASE"/>
    <property type="match status" value="1"/>
</dbReference>
<dbReference type="PROSITE" id="PS00452">
    <property type="entry name" value="GUANYLATE_CYCLASE_1"/>
    <property type="match status" value="1"/>
</dbReference>
<evidence type="ECO:0000313" key="11">
    <source>
        <dbReference type="EMBL" id="KAK8894848.1"/>
    </source>
</evidence>
<evidence type="ECO:0000256" key="8">
    <source>
        <dbReference type="SAM" id="MobiDB-lite"/>
    </source>
</evidence>
<keyword evidence="6 7" id="KW-0456">Lyase</keyword>
<dbReference type="Pfam" id="PF00211">
    <property type="entry name" value="Guanylate_cyc"/>
    <property type="match status" value="1"/>
</dbReference>
<evidence type="ECO:0000256" key="2">
    <source>
        <dbReference type="ARBA" id="ARBA00022692"/>
    </source>
</evidence>
<dbReference type="EMBL" id="JAPFFF010000003">
    <property type="protein sequence ID" value="KAK8894848.1"/>
    <property type="molecule type" value="Genomic_DNA"/>
</dbReference>
<dbReference type="SMART" id="SM00044">
    <property type="entry name" value="CYCc"/>
    <property type="match status" value="1"/>
</dbReference>
<keyword evidence="5 9" id="KW-0472">Membrane</keyword>
<evidence type="ECO:0000259" key="10">
    <source>
        <dbReference type="PROSITE" id="PS50125"/>
    </source>
</evidence>
<comment type="similarity">
    <text evidence="7">Belongs to the adenylyl cyclase class-4/guanylyl cyclase family.</text>
</comment>
<evidence type="ECO:0000313" key="12">
    <source>
        <dbReference type="Proteomes" id="UP001470230"/>
    </source>
</evidence>
<keyword evidence="12" id="KW-1185">Reference proteome</keyword>
<dbReference type="Gene3D" id="3.30.70.1230">
    <property type="entry name" value="Nucleotide cyclase"/>
    <property type="match status" value="1"/>
</dbReference>
<dbReference type="Proteomes" id="UP001470230">
    <property type="component" value="Unassembled WGS sequence"/>
</dbReference>
<protein>
    <recommendedName>
        <fullName evidence="10">Guanylate cyclase domain-containing protein</fullName>
    </recommendedName>
</protein>
<feature type="region of interest" description="Disordered" evidence="8">
    <location>
        <begin position="868"/>
        <end position="888"/>
    </location>
</feature>
<organism evidence="11 12">
    <name type="scientific">Tritrichomonas musculus</name>
    <dbReference type="NCBI Taxonomy" id="1915356"/>
    <lineage>
        <taxon>Eukaryota</taxon>
        <taxon>Metamonada</taxon>
        <taxon>Parabasalia</taxon>
        <taxon>Tritrichomonadida</taxon>
        <taxon>Tritrichomonadidae</taxon>
        <taxon>Tritrichomonas</taxon>
    </lineage>
</organism>
<keyword evidence="4 9" id="KW-1133">Transmembrane helix</keyword>
<comment type="caution">
    <text evidence="11">The sequence shown here is derived from an EMBL/GenBank/DDBJ whole genome shotgun (WGS) entry which is preliminary data.</text>
</comment>
<evidence type="ECO:0000256" key="5">
    <source>
        <dbReference type="ARBA" id="ARBA00023136"/>
    </source>
</evidence>
<evidence type="ECO:0000256" key="4">
    <source>
        <dbReference type="ARBA" id="ARBA00022989"/>
    </source>
</evidence>
<dbReference type="InterPro" id="IPR029787">
    <property type="entry name" value="Nucleotide_cyclase"/>
</dbReference>
<feature type="transmembrane region" description="Helical" evidence="9">
    <location>
        <begin position="309"/>
        <end position="329"/>
    </location>
</feature>
<feature type="transmembrane region" description="Helical" evidence="9">
    <location>
        <begin position="51"/>
        <end position="70"/>
    </location>
</feature>